<dbReference type="Proteomes" id="UP000186817">
    <property type="component" value="Unassembled WGS sequence"/>
</dbReference>
<dbReference type="EMBL" id="LSRX01001637">
    <property type="protein sequence ID" value="OLP78255.1"/>
    <property type="molecule type" value="Genomic_DNA"/>
</dbReference>
<sequence length="190" mass="21633">MESMSASFRDRLRSLDWIFDADFGDSEKPLFRRERMLHCLVVGDDGRVLHGAFVHEGLQTAHLQSACMLDDQFLCMIMVARLFLGGLLFIVPTLGQGKTADEELIRNLLLLAKLIKVKLVITKVSEIVLLRYNQDLRSSSFPHLLDQLATDLVAQDLEERFWSSTSRPKLQLFKRQNGKSWADPGKMNGL</sequence>
<name>A0A1Q9C5T1_SYMMI</name>
<accession>A0A1Q9C5T1</accession>
<organism evidence="1 2">
    <name type="scientific">Symbiodinium microadriaticum</name>
    <name type="common">Dinoflagellate</name>
    <name type="synonym">Zooxanthella microadriatica</name>
    <dbReference type="NCBI Taxonomy" id="2951"/>
    <lineage>
        <taxon>Eukaryota</taxon>
        <taxon>Sar</taxon>
        <taxon>Alveolata</taxon>
        <taxon>Dinophyceae</taxon>
        <taxon>Suessiales</taxon>
        <taxon>Symbiodiniaceae</taxon>
        <taxon>Symbiodinium</taxon>
    </lineage>
</organism>
<proteinExistence type="predicted"/>
<protein>
    <submittedName>
        <fullName evidence="1">Uncharacterized protein</fullName>
    </submittedName>
</protein>
<reference evidence="1 2" key="1">
    <citation type="submission" date="2016-02" db="EMBL/GenBank/DDBJ databases">
        <title>Genome analysis of coral dinoflagellate symbionts highlights evolutionary adaptations to a symbiotic lifestyle.</title>
        <authorList>
            <person name="Aranda M."/>
            <person name="Li Y."/>
            <person name="Liew Y.J."/>
            <person name="Baumgarten S."/>
            <person name="Simakov O."/>
            <person name="Wilson M."/>
            <person name="Piel J."/>
            <person name="Ashoor H."/>
            <person name="Bougouffa S."/>
            <person name="Bajic V.B."/>
            <person name="Ryu T."/>
            <person name="Ravasi T."/>
            <person name="Bayer T."/>
            <person name="Micklem G."/>
            <person name="Kim H."/>
            <person name="Bhak J."/>
            <person name="Lajeunesse T.C."/>
            <person name="Voolstra C.R."/>
        </authorList>
    </citation>
    <scope>NUCLEOTIDE SEQUENCE [LARGE SCALE GENOMIC DNA]</scope>
    <source>
        <strain evidence="1 2">CCMP2467</strain>
    </source>
</reference>
<dbReference type="AlphaFoldDB" id="A0A1Q9C5T1"/>
<gene>
    <name evidence="1" type="ORF">AK812_SmicGene41593</name>
</gene>
<keyword evidence="2" id="KW-1185">Reference proteome</keyword>
<comment type="caution">
    <text evidence="1">The sequence shown here is derived from an EMBL/GenBank/DDBJ whole genome shotgun (WGS) entry which is preliminary data.</text>
</comment>
<evidence type="ECO:0000313" key="2">
    <source>
        <dbReference type="Proteomes" id="UP000186817"/>
    </source>
</evidence>
<dbReference type="OrthoDB" id="420515at2759"/>
<evidence type="ECO:0000313" key="1">
    <source>
        <dbReference type="EMBL" id="OLP78255.1"/>
    </source>
</evidence>